<evidence type="ECO:0000256" key="1">
    <source>
        <dbReference type="ARBA" id="ARBA00004141"/>
    </source>
</evidence>
<dbReference type="SUPFAM" id="SSF144091">
    <property type="entry name" value="Rhomboid-like"/>
    <property type="match status" value="1"/>
</dbReference>
<evidence type="ECO:0000256" key="2">
    <source>
        <dbReference type="ARBA" id="ARBA00022692"/>
    </source>
</evidence>
<dbReference type="InterPro" id="IPR035952">
    <property type="entry name" value="Rhomboid-like_sf"/>
</dbReference>
<dbReference type="InterPro" id="IPR046483">
    <property type="entry name" value="DUF6576"/>
</dbReference>
<evidence type="ECO:0000259" key="6">
    <source>
        <dbReference type="Pfam" id="PF20216"/>
    </source>
</evidence>
<evidence type="ECO:0000256" key="5">
    <source>
        <dbReference type="SAM" id="MobiDB-lite"/>
    </source>
</evidence>
<accession>A0A645IIH4</accession>
<keyword evidence="3" id="KW-1133">Transmembrane helix</keyword>
<keyword evidence="4" id="KW-0472">Membrane</keyword>
<protein>
    <recommendedName>
        <fullName evidence="6">DUF6576 domain-containing protein</fullName>
    </recommendedName>
</protein>
<reference evidence="7" key="1">
    <citation type="submission" date="2019-08" db="EMBL/GenBank/DDBJ databases">
        <authorList>
            <person name="Kucharzyk K."/>
            <person name="Murdoch R.W."/>
            <person name="Higgins S."/>
            <person name="Loffler F."/>
        </authorList>
    </citation>
    <scope>NUCLEOTIDE SEQUENCE</scope>
</reference>
<feature type="region of interest" description="Disordered" evidence="5">
    <location>
        <begin position="60"/>
        <end position="88"/>
    </location>
</feature>
<dbReference type="AlphaFoldDB" id="A0A645IIH4"/>
<evidence type="ECO:0000256" key="3">
    <source>
        <dbReference type="ARBA" id="ARBA00022989"/>
    </source>
</evidence>
<comment type="caution">
    <text evidence="7">The sequence shown here is derived from an EMBL/GenBank/DDBJ whole genome shotgun (WGS) entry which is preliminary data.</text>
</comment>
<keyword evidence="2" id="KW-0812">Transmembrane</keyword>
<dbReference type="EMBL" id="VSSQ01115834">
    <property type="protein sequence ID" value="MPN51098.1"/>
    <property type="molecule type" value="Genomic_DNA"/>
</dbReference>
<gene>
    <name evidence="7" type="ORF">SDC9_198740</name>
</gene>
<dbReference type="Pfam" id="PF20216">
    <property type="entry name" value="DUF6576"/>
    <property type="match status" value="1"/>
</dbReference>
<evidence type="ECO:0000256" key="4">
    <source>
        <dbReference type="ARBA" id="ARBA00023136"/>
    </source>
</evidence>
<sequence>MAVRTRTLAICYTVLELLMMIGGQQDGVAHLAHLGGVLGGYLYLKILCGPSLAWDPLRRKARPGEAPRRFRVTPEPPPSAAQGGPVGSHELDALLNKVSRQGINSLSEHELARLRQAREEMRGGRNR</sequence>
<proteinExistence type="predicted"/>
<comment type="subcellular location">
    <subcellularLocation>
        <location evidence="1">Membrane</location>
        <topology evidence="1">Multi-pass membrane protein</topology>
    </subcellularLocation>
</comment>
<name>A0A645IIH4_9ZZZZ</name>
<evidence type="ECO:0000313" key="7">
    <source>
        <dbReference type="EMBL" id="MPN51098.1"/>
    </source>
</evidence>
<dbReference type="GO" id="GO:0016020">
    <property type="term" value="C:membrane"/>
    <property type="evidence" value="ECO:0007669"/>
    <property type="project" value="UniProtKB-SubCell"/>
</dbReference>
<organism evidence="7">
    <name type="scientific">bioreactor metagenome</name>
    <dbReference type="NCBI Taxonomy" id="1076179"/>
    <lineage>
        <taxon>unclassified sequences</taxon>
        <taxon>metagenomes</taxon>
        <taxon>ecological metagenomes</taxon>
    </lineage>
</organism>
<feature type="domain" description="DUF6576" evidence="6">
    <location>
        <begin position="89"/>
        <end position="115"/>
    </location>
</feature>